<dbReference type="Proteomes" id="UP000011083">
    <property type="component" value="Unassembled WGS sequence"/>
</dbReference>
<evidence type="ECO:0000313" key="6">
    <source>
        <dbReference type="Proteomes" id="UP000011083"/>
    </source>
</evidence>
<proteinExistence type="inferred from homology"/>
<dbReference type="PRINTS" id="PR00081">
    <property type="entry name" value="GDHRDH"/>
</dbReference>
<dbReference type="GO" id="GO:0005829">
    <property type="term" value="C:cytosol"/>
    <property type="evidence" value="ECO:0007669"/>
    <property type="project" value="TreeGrafter"/>
</dbReference>
<evidence type="ECO:0000256" key="1">
    <source>
        <dbReference type="ARBA" id="ARBA00006484"/>
    </source>
</evidence>
<feature type="region of interest" description="Disordered" evidence="4">
    <location>
        <begin position="1"/>
        <end position="26"/>
    </location>
</feature>
<dbReference type="OMA" id="IMDINFY"/>
<reference evidence="5 6" key="1">
    <citation type="journal article" date="2013" name="Genome Biol.">
        <title>Genome of Acanthamoeba castellanii highlights extensive lateral gene transfer and early evolution of tyrosine kinase signaling.</title>
        <authorList>
            <person name="Clarke M."/>
            <person name="Lohan A.J."/>
            <person name="Liu B."/>
            <person name="Lagkouvardos I."/>
            <person name="Roy S."/>
            <person name="Zafar N."/>
            <person name="Bertelli C."/>
            <person name="Schilde C."/>
            <person name="Kianianmomeni A."/>
            <person name="Burglin T.R."/>
            <person name="Frech C."/>
            <person name="Turcotte B."/>
            <person name="Kopec K.O."/>
            <person name="Synnott J.M."/>
            <person name="Choo C."/>
            <person name="Paponov I."/>
            <person name="Finkler A."/>
            <person name="Soon Heng Tan C."/>
            <person name="Hutchins A.P."/>
            <person name="Weinmeier T."/>
            <person name="Rattei T."/>
            <person name="Chu J.S."/>
            <person name="Gimenez G."/>
            <person name="Irimia M."/>
            <person name="Rigden D.J."/>
            <person name="Fitzpatrick D.A."/>
            <person name="Lorenzo-Morales J."/>
            <person name="Bateman A."/>
            <person name="Chiu C.H."/>
            <person name="Tang P."/>
            <person name="Hegemann P."/>
            <person name="Fromm H."/>
            <person name="Raoult D."/>
            <person name="Greub G."/>
            <person name="Miranda-Saavedra D."/>
            <person name="Chen N."/>
            <person name="Nash P."/>
            <person name="Ginger M.L."/>
            <person name="Horn M."/>
            <person name="Schaap P."/>
            <person name="Caler L."/>
            <person name="Loftus B."/>
        </authorList>
    </citation>
    <scope>NUCLEOTIDE SEQUENCE [LARGE SCALE GENOMIC DNA]</scope>
    <source>
        <strain evidence="5 6">Neff</strain>
    </source>
</reference>
<dbReference type="VEuPathDB" id="AmoebaDB:ACA1_364640"/>
<dbReference type="GeneID" id="14914670"/>
<accession>L8GP70</accession>
<dbReference type="EMBL" id="KB008073">
    <property type="protein sequence ID" value="ELR13936.1"/>
    <property type="molecule type" value="Genomic_DNA"/>
</dbReference>
<dbReference type="OrthoDB" id="1274115at2759"/>
<dbReference type="AlphaFoldDB" id="L8GP70"/>
<dbReference type="SUPFAM" id="SSF51735">
    <property type="entry name" value="NAD(P)-binding Rossmann-fold domains"/>
    <property type="match status" value="1"/>
</dbReference>
<dbReference type="STRING" id="1257118.L8GP70"/>
<evidence type="ECO:0000256" key="4">
    <source>
        <dbReference type="SAM" id="MobiDB-lite"/>
    </source>
</evidence>
<keyword evidence="6" id="KW-1185">Reference proteome</keyword>
<sequence>MEKDSGVGEEEYTSYEPEDSVPRDDAVNGGFVPVIVITGASSGIGEAIALQYASSRACQLVLAARSRDKLKAVAIKCRKLGCEVAIIPTDVSKPKQCKFLIKETIRIFGRLDYLVLNAGVSMHIAFEELKDLEIFHKLIDTNYFGYVYTTHFALPFLRKSPQPKIVVIGSLSGETGVPLRTGYCGSKFAVNGFFEALRTELGPAVPITIVSPGYVDTEIRQNAYGPKDFNPASGGMMSPKRCAELIVEAADQRRRKVVLTLSGKLAYALRPFVPDIIDMLVKRKAHQKKKAAL</sequence>
<evidence type="ECO:0000256" key="2">
    <source>
        <dbReference type="ARBA" id="ARBA00022857"/>
    </source>
</evidence>
<dbReference type="RefSeq" id="XP_004335949.1">
    <property type="nucleotide sequence ID" value="XM_004335901.1"/>
</dbReference>
<dbReference type="PROSITE" id="PS00061">
    <property type="entry name" value="ADH_SHORT"/>
    <property type="match status" value="1"/>
</dbReference>
<feature type="compositionally biased region" description="Acidic residues" evidence="4">
    <location>
        <begin position="7"/>
        <end position="19"/>
    </location>
</feature>
<dbReference type="PANTHER" id="PTHR43391">
    <property type="entry name" value="RETINOL DEHYDROGENASE-RELATED"/>
    <property type="match status" value="1"/>
</dbReference>
<dbReference type="KEGG" id="acan:ACA1_364640"/>
<name>L8GP70_ACACF</name>
<gene>
    <name evidence="5" type="ORF">ACA1_364640</name>
</gene>
<dbReference type="PANTHER" id="PTHR43391:SF14">
    <property type="entry name" value="DEHYDROGENASE_REDUCTASE SDR FAMILY PROTEIN 7-LIKE"/>
    <property type="match status" value="1"/>
</dbReference>
<evidence type="ECO:0000256" key="3">
    <source>
        <dbReference type="ARBA" id="ARBA00023002"/>
    </source>
</evidence>
<keyword evidence="3" id="KW-0560">Oxidoreductase</keyword>
<evidence type="ECO:0000313" key="5">
    <source>
        <dbReference type="EMBL" id="ELR13936.1"/>
    </source>
</evidence>
<dbReference type="Gene3D" id="3.40.50.720">
    <property type="entry name" value="NAD(P)-binding Rossmann-like Domain"/>
    <property type="match status" value="1"/>
</dbReference>
<dbReference type="InterPro" id="IPR002347">
    <property type="entry name" value="SDR_fam"/>
</dbReference>
<organism evidence="5 6">
    <name type="scientific">Acanthamoeba castellanii (strain ATCC 30010 / Neff)</name>
    <dbReference type="NCBI Taxonomy" id="1257118"/>
    <lineage>
        <taxon>Eukaryota</taxon>
        <taxon>Amoebozoa</taxon>
        <taxon>Discosea</taxon>
        <taxon>Longamoebia</taxon>
        <taxon>Centramoebida</taxon>
        <taxon>Acanthamoebidae</taxon>
        <taxon>Acanthamoeba</taxon>
    </lineage>
</organism>
<keyword evidence="2" id="KW-0521">NADP</keyword>
<dbReference type="InterPro" id="IPR020904">
    <property type="entry name" value="Sc_DH/Rdtase_CS"/>
</dbReference>
<dbReference type="Pfam" id="PF00106">
    <property type="entry name" value="adh_short"/>
    <property type="match status" value="1"/>
</dbReference>
<comment type="similarity">
    <text evidence="1">Belongs to the short-chain dehydrogenases/reductases (SDR) family.</text>
</comment>
<dbReference type="NCBIfam" id="NF004825">
    <property type="entry name" value="PRK06181.1"/>
    <property type="match status" value="1"/>
</dbReference>
<protein>
    <submittedName>
        <fullName evidence="5">Oxidoreductase, short chain dehydrogenase/reductase superfamily protein</fullName>
    </submittedName>
</protein>
<dbReference type="InterPro" id="IPR036291">
    <property type="entry name" value="NAD(P)-bd_dom_sf"/>
</dbReference>
<dbReference type="GO" id="GO:0016491">
    <property type="term" value="F:oxidoreductase activity"/>
    <property type="evidence" value="ECO:0007669"/>
    <property type="project" value="UniProtKB-KW"/>
</dbReference>